<proteinExistence type="predicted"/>
<dbReference type="RefSeq" id="WP_061001609.1">
    <property type="nucleotide sequence ID" value="NZ_JAPMJT010000003.1"/>
</dbReference>
<name>A0A1A0LS39_MYCMU</name>
<reference evidence="3 5" key="2">
    <citation type="submission" date="2019-01" db="EMBL/GenBank/DDBJ databases">
        <title>High-quality-draft genome sequences of five non-tuberculosis mycobacteriaceae isolated from a nosocomial environment.</title>
        <authorList>
            <person name="Tiago I."/>
            <person name="Alarico S."/>
            <person name="Pereira S.G."/>
            <person name="Coelho C."/>
            <person name="Maranha A."/>
            <person name="Empadinhas N."/>
        </authorList>
    </citation>
    <scope>NUCLEOTIDE SEQUENCE [LARGE SCALE GENOMIC DNA]</scope>
    <source>
        <strain evidence="3 5">24AIII</strain>
    </source>
</reference>
<reference evidence="2 4" key="1">
    <citation type="submission" date="2016-06" db="EMBL/GenBank/DDBJ databases">
        <authorList>
            <person name="Kjaerup R.B."/>
            <person name="Dalgaard T.S."/>
            <person name="Juul-Madsen H.R."/>
        </authorList>
    </citation>
    <scope>NUCLEOTIDE SEQUENCE [LARGE SCALE GENOMIC DNA]</scope>
    <source>
        <strain evidence="2 4">1199456.5</strain>
    </source>
</reference>
<dbReference type="OrthoDB" id="9943249at2"/>
<dbReference type="EMBL" id="SDLO01000021">
    <property type="protein sequence ID" value="TDK85989.1"/>
    <property type="molecule type" value="Genomic_DNA"/>
</dbReference>
<accession>A0A1A0LS39</accession>
<comment type="caution">
    <text evidence="2">The sequence shown here is derived from an EMBL/GenBank/DDBJ whole genome shotgun (WGS) entry which is preliminary data.</text>
</comment>
<evidence type="ECO:0000313" key="2">
    <source>
        <dbReference type="EMBL" id="OBA75927.1"/>
    </source>
</evidence>
<evidence type="ECO:0000313" key="3">
    <source>
        <dbReference type="EMBL" id="TDK85989.1"/>
    </source>
</evidence>
<dbReference type="AlphaFoldDB" id="A0A1A0LS39"/>
<evidence type="ECO:0000313" key="5">
    <source>
        <dbReference type="Proteomes" id="UP000294929"/>
    </source>
</evidence>
<gene>
    <name evidence="2" type="ORF">A5642_07425</name>
    <name evidence="3" type="ORF">EUA03_21080</name>
</gene>
<evidence type="ECO:0000313" key="4">
    <source>
        <dbReference type="Proteomes" id="UP000093962"/>
    </source>
</evidence>
<dbReference type="Proteomes" id="UP000093962">
    <property type="component" value="Unassembled WGS sequence"/>
</dbReference>
<dbReference type="EMBL" id="LZSF01000302">
    <property type="protein sequence ID" value="OBA75927.1"/>
    <property type="molecule type" value="Genomic_DNA"/>
</dbReference>
<evidence type="ECO:0000256" key="1">
    <source>
        <dbReference type="SAM" id="MobiDB-lite"/>
    </source>
</evidence>
<sequence>MAAIVGPVVLTGCVVETDRIASETVRENLEKRRSASSTPTTTTRDNKSKLLGIDMPAATWLVQSSYSKTSSREAWGYKGDRLDSRKDIPIRNTIFAVADGGLLRKGWQQCTIYTGGPYSWIKPGTDEFITMRFMAGPPTIANVLWQNWRDEQCKGRVTG</sequence>
<feature type="region of interest" description="Disordered" evidence="1">
    <location>
        <begin position="26"/>
        <end position="48"/>
    </location>
</feature>
<protein>
    <submittedName>
        <fullName evidence="2">Uncharacterized protein</fullName>
    </submittedName>
</protein>
<organism evidence="2 4">
    <name type="scientific">Mycolicibacterium mucogenicum</name>
    <name type="common">Mycobacterium mucogenicum</name>
    <dbReference type="NCBI Taxonomy" id="56689"/>
    <lineage>
        <taxon>Bacteria</taxon>
        <taxon>Bacillati</taxon>
        <taxon>Actinomycetota</taxon>
        <taxon>Actinomycetes</taxon>
        <taxon>Mycobacteriales</taxon>
        <taxon>Mycobacteriaceae</taxon>
        <taxon>Mycolicibacterium</taxon>
    </lineage>
</organism>
<dbReference type="Proteomes" id="UP000294929">
    <property type="component" value="Unassembled WGS sequence"/>
</dbReference>